<protein>
    <submittedName>
        <fullName evidence="1">Uncharacterized protein</fullName>
    </submittedName>
</protein>
<reference evidence="1" key="1">
    <citation type="journal article" date="2012" name="Nature">
        <title>The tomato genome sequence provides insights into fleshy fruit evolution.</title>
        <authorList>
            <consortium name="Tomato Genome Consortium"/>
        </authorList>
    </citation>
    <scope>NUCLEOTIDE SEQUENCE [LARGE SCALE GENOMIC DNA]</scope>
    <source>
        <strain evidence="1">cv. Heinz 1706</strain>
    </source>
</reference>
<keyword evidence="2" id="KW-1185">Reference proteome</keyword>
<dbReference type="InParanoid" id="A0A3Q7JXN7"/>
<dbReference type="EnsemblPlants" id="Solyc12g082780.1.1">
    <property type="protein sequence ID" value="Solyc12g082780.1.1.1"/>
    <property type="gene ID" value="Solyc12g082780.1"/>
</dbReference>
<dbReference type="AlphaFoldDB" id="A0A3Q7JXN7"/>
<accession>A0A3Q7JXN7</accession>
<dbReference type="PaxDb" id="4081-Solyc12g082780.1.1"/>
<reference evidence="1" key="2">
    <citation type="submission" date="2019-01" db="UniProtKB">
        <authorList>
            <consortium name="EnsemblPlants"/>
        </authorList>
    </citation>
    <scope>IDENTIFICATION</scope>
    <source>
        <strain evidence="1">cv. Heinz 1706</strain>
    </source>
</reference>
<evidence type="ECO:0000313" key="1">
    <source>
        <dbReference type="EnsemblPlants" id="Solyc12g082780.1.1.1"/>
    </source>
</evidence>
<dbReference type="Proteomes" id="UP000004994">
    <property type="component" value="Chromosome 12"/>
</dbReference>
<organism evidence="1">
    <name type="scientific">Solanum lycopersicum</name>
    <name type="common">Tomato</name>
    <name type="synonym">Lycopersicon esculentum</name>
    <dbReference type="NCBI Taxonomy" id="4081"/>
    <lineage>
        <taxon>Eukaryota</taxon>
        <taxon>Viridiplantae</taxon>
        <taxon>Streptophyta</taxon>
        <taxon>Embryophyta</taxon>
        <taxon>Tracheophyta</taxon>
        <taxon>Spermatophyta</taxon>
        <taxon>Magnoliopsida</taxon>
        <taxon>eudicotyledons</taxon>
        <taxon>Gunneridae</taxon>
        <taxon>Pentapetalae</taxon>
        <taxon>asterids</taxon>
        <taxon>lamiids</taxon>
        <taxon>Solanales</taxon>
        <taxon>Solanaceae</taxon>
        <taxon>Solanoideae</taxon>
        <taxon>Solaneae</taxon>
        <taxon>Solanum</taxon>
        <taxon>Solanum subgen. Lycopersicon</taxon>
    </lineage>
</organism>
<dbReference type="Gramene" id="Solyc12g082780.1.1">
    <property type="protein sequence ID" value="Solyc12g082780.1.1.1"/>
    <property type="gene ID" value="Solyc12g082780.1"/>
</dbReference>
<evidence type="ECO:0000313" key="2">
    <source>
        <dbReference type="Proteomes" id="UP000004994"/>
    </source>
</evidence>
<proteinExistence type="predicted"/>
<name>A0A3Q7JXN7_SOLLC</name>
<sequence length="74" mass="8579">MARPISSECLFIQREKITCHARRSPPMYVFQGRLWHAMPDIVGLGILSKGDDGMQRLTFDDRVRCPRAMMEFHA</sequence>